<dbReference type="RefSeq" id="WP_080810094.1">
    <property type="nucleotide sequence ID" value="NZ_LT828587.1"/>
</dbReference>
<keyword evidence="4" id="KW-1185">Reference proteome</keyword>
<dbReference type="EMBL" id="FWEV01000208">
    <property type="protein sequence ID" value="SLM31209.1"/>
    <property type="molecule type" value="Genomic_DNA"/>
</dbReference>
<evidence type="ECO:0000313" key="3">
    <source>
        <dbReference type="EMBL" id="SLM31209.1"/>
    </source>
</evidence>
<protein>
    <submittedName>
        <fullName evidence="3">Addiction module antitoxin</fullName>
    </submittedName>
</protein>
<dbReference type="STRING" id="1246637.MTBBW1_2860003"/>
<dbReference type="PANTHER" id="PTHR35601">
    <property type="entry name" value="TOXIN RELE"/>
    <property type="match status" value="1"/>
</dbReference>
<keyword evidence="2" id="KW-1277">Toxin-antitoxin system</keyword>
<dbReference type="InterPro" id="IPR007712">
    <property type="entry name" value="RelE/ParE_toxin"/>
</dbReference>
<dbReference type="Proteomes" id="UP000191931">
    <property type="component" value="Unassembled WGS sequence"/>
</dbReference>
<evidence type="ECO:0000256" key="1">
    <source>
        <dbReference type="ARBA" id="ARBA00006226"/>
    </source>
</evidence>
<dbReference type="InterPro" id="IPR035093">
    <property type="entry name" value="RelE/ParE_toxin_dom_sf"/>
</dbReference>
<evidence type="ECO:0000313" key="4">
    <source>
        <dbReference type="Proteomes" id="UP000191931"/>
    </source>
</evidence>
<dbReference type="OrthoDB" id="9797723at2"/>
<sequence>MAYKIEYTPQATKELSKLDKPIAKRIMDYMDDIAEEPTASGKPLKHEYRGYWRHRVGDYRVFSTIEHNILTVLVVRVGHRRNVYNR</sequence>
<dbReference type="SUPFAM" id="SSF143011">
    <property type="entry name" value="RelE-like"/>
    <property type="match status" value="1"/>
</dbReference>
<dbReference type="Pfam" id="PF05016">
    <property type="entry name" value="ParE_toxin"/>
    <property type="match status" value="1"/>
</dbReference>
<dbReference type="AlphaFoldDB" id="A0A1W1HFE5"/>
<reference evidence="3 4" key="1">
    <citation type="submission" date="2017-03" db="EMBL/GenBank/DDBJ databases">
        <authorList>
            <person name="Afonso C.L."/>
            <person name="Miller P.J."/>
            <person name="Scott M.A."/>
            <person name="Spackman E."/>
            <person name="Goraichik I."/>
            <person name="Dimitrov K.M."/>
            <person name="Suarez D.L."/>
            <person name="Swayne D.E."/>
        </authorList>
    </citation>
    <scope>NUCLEOTIDE SEQUENCE [LARGE SCALE GENOMIC DNA]</scope>
    <source>
        <strain evidence="3">PRJEB14757</strain>
    </source>
</reference>
<comment type="similarity">
    <text evidence="1">Belongs to the RelE toxin family.</text>
</comment>
<organism evidence="3 4">
    <name type="scientific">Desulfamplus magnetovallimortis</name>
    <dbReference type="NCBI Taxonomy" id="1246637"/>
    <lineage>
        <taxon>Bacteria</taxon>
        <taxon>Pseudomonadati</taxon>
        <taxon>Thermodesulfobacteriota</taxon>
        <taxon>Desulfobacteria</taxon>
        <taxon>Desulfobacterales</taxon>
        <taxon>Desulfobacteraceae</taxon>
        <taxon>Desulfamplus</taxon>
    </lineage>
</organism>
<evidence type="ECO:0000256" key="2">
    <source>
        <dbReference type="ARBA" id="ARBA00022649"/>
    </source>
</evidence>
<proteinExistence type="inferred from homology"/>
<dbReference type="Gene3D" id="3.30.2310.20">
    <property type="entry name" value="RelE-like"/>
    <property type="match status" value="1"/>
</dbReference>
<gene>
    <name evidence="3" type="ORF">MTBBW1_2860003</name>
</gene>
<dbReference type="NCBIfam" id="TIGR02385">
    <property type="entry name" value="RelE_StbE"/>
    <property type="match status" value="1"/>
</dbReference>
<dbReference type="PANTHER" id="PTHR35601:SF1">
    <property type="entry name" value="TOXIN RELE"/>
    <property type="match status" value="1"/>
</dbReference>
<name>A0A1W1HFE5_9BACT</name>
<accession>A0A1W1HFE5</accession>